<accession>A0A0L0UIB0</accession>
<keyword evidence="3" id="KW-1185">Reference proteome</keyword>
<sequence>MRVHLRLIIKSIKLGVELVEQIEHLAEKALYSGQAGTRDRGSSNTNRSSTAQAKSKLGQKSNAPPRHTGFELNIDQATLLGRRNKLPTPIE</sequence>
<evidence type="ECO:0000256" key="1">
    <source>
        <dbReference type="SAM" id="MobiDB-lite"/>
    </source>
</evidence>
<dbReference type="Proteomes" id="UP000054564">
    <property type="component" value="Unassembled WGS sequence"/>
</dbReference>
<dbReference type="EMBL" id="AJIL01008628">
    <property type="protein sequence ID" value="KNE86675.1"/>
    <property type="molecule type" value="Genomic_DNA"/>
</dbReference>
<evidence type="ECO:0000313" key="3">
    <source>
        <dbReference type="Proteomes" id="UP000054564"/>
    </source>
</evidence>
<feature type="region of interest" description="Disordered" evidence="1">
    <location>
        <begin position="29"/>
        <end position="74"/>
    </location>
</feature>
<protein>
    <submittedName>
        <fullName evidence="2">Uncharacterized protein</fullName>
    </submittedName>
</protein>
<dbReference type="STRING" id="1165861.A0A0L0UIB0"/>
<comment type="caution">
    <text evidence="2">The sequence shown here is derived from an EMBL/GenBank/DDBJ whole genome shotgun (WGS) entry which is preliminary data.</text>
</comment>
<organism evidence="2 3">
    <name type="scientific">Puccinia striiformis f. sp. tritici PST-78</name>
    <dbReference type="NCBI Taxonomy" id="1165861"/>
    <lineage>
        <taxon>Eukaryota</taxon>
        <taxon>Fungi</taxon>
        <taxon>Dikarya</taxon>
        <taxon>Basidiomycota</taxon>
        <taxon>Pucciniomycotina</taxon>
        <taxon>Pucciniomycetes</taxon>
        <taxon>Pucciniales</taxon>
        <taxon>Pucciniaceae</taxon>
        <taxon>Puccinia</taxon>
    </lineage>
</organism>
<reference evidence="3" key="1">
    <citation type="submission" date="2014-03" db="EMBL/GenBank/DDBJ databases">
        <title>The Genome Sequence of Puccinia striiformis f. sp. tritici PST-78.</title>
        <authorList>
            <consortium name="The Broad Institute Genome Sequencing Platform"/>
            <person name="Cuomo C."/>
            <person name="Hulbert S."/>
            <person name="Chen X."/>
            <person name="Walker B."/>
            <person name="Young S.K."/>
            <person name="Zeng Q."/>
            <person name="Gargeya S."/>
            <person name="Fitzgerald M."/>
            <person name="Haas B."/>
            <person name="Abouelleil A."/>
            <person name="Alvarado L."/>
            <person name="Arachchi H.M."/>
            <person name="Berlin A.M."/>
            <person name="Chapman S.B."/>
            <person name="Goldberg J."/>
            <person name="Griggs A."/>
            <person name="Gujja S."/>
            <person name="Hansen M."/>
            <person name="Howarth C."/>
            <person name="Imamovic A."/>
            <person name="Larimer J."/>
            <person name="McCowan C."/>
            <person name="Montmayeur A."/>
            <person name="Murphy C."/>
            <person name="Neiman D."/>
            <person name="Pearson M."/>
            <person name="Priest M."/>
            <person name="Roberts A."/>
            <person name="Saif S."/>
            <person name="Shea T."/>
            <person name="Sisk P."/>
            <person name="Sykes S."/>
            <person name="Wortman J."/>
            <person name="Nusbaum C."/>
            <person name="Birren B."/>
        </authorList>
    </citation>
    <scope>NUCLEOTIDE SEQUENCE [LARGE SCALE GENOMIC DNA]</scope>
    <source>
        <strain evidence="3">race PST-78</strain>
    </source>
</reference>
<proteinExistence type="predicted"/>
<feature type="compositionally biased region" description="Polar residues" evidence="1">
    <location>
        <begin position="42"/>
        <end position="62"/>
    </location>
</feature>
<gene>
    <name evidence="2" type="ORF">PSTG_19961</name>
</gene>
<name>A0A0L0UIB0_9BASI</name>
<dbReference type="AlphaFoldDB" id="A0A0L0UIB0"/>
<evidence type="ECO:0000313" key="2">
    <source>
        <dbReference type="EMBL" id="KNE86675.1"/>
    </source>
</evidence>